<accession>A0A3M7RQW8</accession>
<evidence type="ECO:0000313" key="2">
    <source>
        <dbReference type="Proteomes" id="UP000276133"/>
    </source>
</evidence>
<keyword evidence="2" id="KW-1185">Reference proteome</keyword>
<dbReference type="Proteomes" id="UP000276133">
    <property type="component" value="Unassembled WGS sequence"/>
</dbReference>
<reference evidence="1 2" key="1">
    <citation type="journal article" date="2018" name="Sci. Rep.">
        <title>Genomic signatures of local adaptation to the degree of environmental predictability in rotifers.</title>
        <authorList>
            <person name="Franch-Gras L."/>
            <person name="Hahn C."/>
            <person name="Garcia-Roger E.M."/>
            <person name="Carmona M.J."/>
            <person name="Serra M."/>
            <person name="Gomez A."/>
        </authorList>
    </citation>
    <scope>NUCLEOTIDE SEQUENCE [LARGE SCALE GENOMIC DNA]</scope>
    <source>
        <strain evidence="1">HYR1</strain>
    </source>
</reference>
<evidence type="ECO:0000313" key="1">
    <source>
        <dbReference type="EMBL" id="RNA25956.1"/>
    </source>
</evidence>
<comment type="caution">
    <text evidence="1">The sequence shown here is derived from an EMBL/GenBank/DDBJ whole genome shotgun (WGS) entry which is preliminary data.</text>
</comment>
<dbReference type="AlphaFoldDB" id="A0A3M7RQW8"/>
<organism evidence="1 2">
    <name type="scientific">Brachionus plicatilis</name>
    <name type="common">Marine rotifer</name>
    <name type="synonym">Brachionus muelleri</name>
    <dbReference type="NCBI Taxonomy" id="10195"/>
    <lineage>
        <taxon>Eukaryota</taxon>
        <taxon>Metazoa</taxon>
        <taxon>Spiralia</taxon>
        <taxon>Gnathifera</taxon>
        <taxon>Rotifera</taxon>
        <taxon>Eurotatoria</taxon>
        <taxon>Monogononta</taxon>
        <taxon>Pseudotrocha</taxon>
        <taxon>Ploima</taxon>
        <taxon>Brachionidae</taxon>
        <taxon>Brachionus</taxon>
    </lineage>
</organism>
<gene>
    <name evidence="1" type="ORF">BpHYR1_037865</name>
</gene>
<dbReference type="EMBL" id="REGN01002832">
    <property type="protein sequence ID" value="RNA25956.1"/>
    <property type="molecule type" value="Genomic_DNA"/>
</dbReference>
<name>A0A3M7RQW8_BRAPC</name>
<proteinExistence type="predicted"/>
<protein>
    <submittedName>
        <fullName evidence="1">Uncharacterized protein</fullName>
    </submittedName>
</protein>
<sequence>MIPTDYIITIKAFSFKKIFLKQNSIDIYQFNISIIYNGHDSQRDKEPQQNDYWISIYFKPFKIIEILGF</sequence>